<dbReference type="EMBL" id="NEXC01000181">
    <property type="protein sequence ID" value="PSN81701.1"/>
    <property type="molecule type" value="Genomic_DNA"/>
</dbReference>
<sequence>MRVVLNVVQEGKVILSESEECEDFMDCMVTYMDLLTRYGKELGYCYGLQPRFKVNCTHGYVEIKK</sequence>
<dbReference type="Proteomes" id="UP000240880">
    <property type="component" value="Unassembled WGS sequence"/>
</dbReference>
<dbReference type="AlphaFoldDB" id="A0A2R6A5Q6"/>
<protein>
    <submittedName>
        <fullName evidence="1">Uncharacterized protein</fullName>
    </submittedName>
</protein>
<evidence type="ECO:0000313" key="2">
    <source>
        <dbReference type="Proteomes" id="UP000240880"/>
    </source>
</evidence>
<name>A0A2R6A5Q6_9ARCH</name>
<reference evidence="1 2" key="1">
    <citation type="submission" date="2017-04" db="EMBL/GenBank/DDBJ databases">
        <title>Novel microbial lineages endemic to geothermal iron-oxide mats fill important gaps in the evolutionary history of Archaea.</title>
        <authorList>
            <person name="Jay Z.J."/>
            <person name="Beam J.P."/>
            <person name="Dlakic M."/>
            <person name="Rusch D.B."/>
            <person name="Kozubal M.A."/>
            <person name="Inskeep W.P."/>
        </authorList>
    </citation>
    <scope>NUCLEOTIDE SEQUENCE [LARGE SCALE GENOMIC DNA]</scope>
    <source>
        <strain evidence="1">OSP_D</strain>
    </source>
</reference>
<gene>
    <name evidence="1" type="ORF">B9Q01_10630</name>
</gene>
<comment type="caution">
    <text evidence="1">The sequence shown here is derived from an EMBL/GenBank/DDBJ whole genome shotgun (WGS) entry which is preliminary data.</text>
</comment>
<proteinExistence type="predicted"/>
<accession>A0A2R6A5Q6</accession>
<evidence type="ECO:0000313" key="1">
    <source>
        <dbReference type="EMBL" id="PSN81701.1"/>
    </source>
</evidence>
<organism evidence="1 2">
    <name type="scientific">Candidatus Marsarchaeota G1 archaeon OSP_D</name>
    <dbReference type="NCBI Taxonomy" id="1978155"/>
    <lineage>
        <taxon>Archaea</taxon>
        <taxon>Candidatus Marsarchaeota</taxon>
        <taxon>Candidatus Marsarchaeota group 1</taxon>
    </lineage>
</organism>